<evidence type="ECO:0000313" key="9">
    <source>
        <dbReference type="Proteomes" id="UP000216004"/>
    </source>
</evidence>
<dbReference type="Pfam" id="PF11798">
    <property type="entry name" value="IMS_HHH"/>
    <property type="match status" value="1"/>
</dbReference>
<accession>A0A261ET32</accession>
<dbReference type="InterPro" id="IPR025188">
    <property type="entry name" value="DUF4113"/>
</dbReference>
<dbReference type="Pfam" id="PF13438">
    <property type="entry name" value="DUF4113"/>
    <property type="match status" value="1"/>
</dbReference>
<evidence type="ECO:0000259" key="7">
    <source>
        <dbReference type="PROSITE" id="PS50173"/>
    </source>
</evidence>
<evidence type="ECO:0000256" key="3">
    <source>
        <dbReference type="ARBA" id="ARBA00023199"/>
    </source>
</evidence>
<protein>
    <submittedName>
        <fullName evidence="8">ImpB</fullName>
    </submittedName>
</protein>
<dbReference type="GO" id="GO:0042276">
    <property type="term" value="P:error-prone translesion synthesis"/>
    <property type="evidence" value="ECO:0007669"/>
    <property type="project" value="TreeGrafter"/>
</dbReference>
<keyword evidence="3" id="KW-0741">SOS mutagenesis</keyword>
<dbReference type="GO" id="GO:0009432">
    <property type="term" value="P:SOS response"/>
    <property type="evidence" value="ECO:0007669"/>
    <property type="project" value="UniProtKB-KW"/>
</dbReference>
<evidence type="ECO:0000256" key="4">
    <source>
        <dbReference type="ARBA" id="ARBA00023204"/>
    </source>
</evidence>
<dbReference type="PROSITE" id="PS50173">
    <property type="entry name" value="UMUC"/>
    <property type="match status" value="1"/>
</dbReference>
<proteinExistence type="inferred from homology"/>
<dbReference type="Gene3D" id="3.30.70.270">
    <property type="match status" value="1"/>
</dbReference>
<keyword evidence="9" id="KW-1185">Reference proteome</keyword>
<dbReference type="InterPro" id="IPR050116">
    <property type="entry name" value="DNA_polymerase-Y"/>
</dbReference>
<organism evidence="8 9">
    <name type="scientific">Bombiscardovia coagulans</name>
    <dbReference type="NCBI Taxonomy" id="686666"/>
    <lineage>
        <taxon>Bacteria</taxon>
        <taxon>Bacillati</taxon>
        <taxon>Actinomycetota</taxon>
        <taxon>Actinomycetes</taxon>
        <taxon>Bifidobacteriales</taxon>
        <taxon>Bifidobacteriaceae</taxon>
        <taxon>Bombiscardovia</taxon>
    </lineage>
</organism>
<comment type="caution">
    <text evidence="8">The sequence shown here is derived from an EMBL/GenBank/DDBJ whole genome shotgun (WGS) entry which is preliminary data.</text>
</comment>
<dbReference type="AlphaFoldDB" id="A0A261ET32"/>
<evidence type="ECO:0000256" key="5">
    <source>
        <dbReference type="ARBA" id="ARBA00023236"/>
    </source>
</evidence>
<sequence length="450" mass="49818">MPNPPIASPHEHSTPAKPQYVLADANSFFASCESVFNPSLAGRPVVVLSNNDGCVVARSPAAKKLGITNGTAWFKIREQATADGVIPRSSNYELYASLSHRMMAIMEQFFPEQEVYSIDECFLLSLWDQATTLRTCKQMRECVLRSVGIPVSIGIAPTKTLAKVSNHWAKDHPTTAGISFWEDIQQEFGDRVLASIPVSEIWGVGHRLTRKLESIGIVTALDLRDSNPSLIRRRFSVLLERTVLELRGIPAIEADENANNGIRTNQILCSRMFSQPVIGFETLSEALSVYAQKACTRLRRQNSLCSQVRAFCSTSPYEPHKYTASSHTIQLSDPSDDPLTISHAARTALKERIDPHAPYVRAGVVLLGLQDATSFHTLEGLEPNRDPGLGSALEEISHRFGPFRAGIGYGGVRGKGRQSEDTGRKWAMNRHMLSARPTTRWEEMATVYAR</sequence>
<evidence type="ECO:0000256" key="2">
    <source>
        <dbReference type="ARBA" id="ARBA00022763"/>
    </source>
</evidence>
<dbReference type="Gene3D" id="1.10.150.20">
    <property type="entry name" value="5' to 3' exonuclease, C-terminal subdomain"/>
    <property type="match status" value="1"/>
</dbReference>
<dbReference type="InterPro" id="IPR043502">
    <property type="entry name" value="DNA/RNA_pol_sf"/>
</dbReference>
<dbReference type="InterPro" id="IPR001126">
    <property type="entry name" value="UmuC"/>
</dbReference>
<evidence type="ECO:0000256" key="1">
    <source>
        <dbReference type="ARBA" id="ARBA00010945"/>
    </source>
</evidence>
<dbReference type="EMBL" id="MWWS01000004">
    <property type="protein sequence ID" value="OZG50017.1"/>
    <property type="molecule type" value="Genomic_DNA"/>
</dbReference>
<dbReference type="RefSeq" id="WP_094722558.1">
    <property type="nucleotide sequence ID" value="NZ_MWWS01000004.1"/>
</dbReference>
<reference evidence="8 9" key="1">
    <citation type="journal article" date="2017" name="BMC Genomics">
        <title>Comparative genomic and phylogenomic analyses of the Bifidobacteriaceae family.</title>
        <authorList>
            <person name="Lugli G.A."/>
            <person name="Milani C."/>
            <person name="Turroni F."/>
            <person name="Duranti S."/>
            <person name="Mancabelli L."/>
            <person name="Mangifesta M."/>
            <person name="Ferrario C."/>
            <person name="Modesto M."/>
            <person name="Mattarelli P."/>
            <person name="Jiri K."/>
            <person name="van Sinderen D."/>
            <person name="Ventura M."/>
        </authorList>
    </citation>
    <scope>NUCLEOTIDE SEQUENCE [LARGE SCALE GENOMIC DNA]</scope>
    <source>
        <strain evidence="8 9">DSM 22924</strain>
    </source>
</reference>
<name>A0A261ET32_9BIFI</name>
<evidence type="ECO:0000256" key="6">
    <source>
        <dbReference type="ARBA" id="ARBA00025589"/>
    </source>
</evidence>
<dbReference type="GO" id="GO:0005829">
    <property type="term" value="C:cytosol"/>
    <property type="evidence" value="ECO:0007669"/>
    <property type="project" value="TreeGrafter"/>
</dbReference>
<evidence type="ECO:0000313" key="8">
    <source>
        <dbReference type="EMBL" id="OZG50017.1"/>
    </source>
</evidence>
<comment type="similarity">
    <text evidence="1">Belongs to the DNA polymerase type-Y family.</text>
</comment>
<dbReference type="CDD" id="cd01700">
    <property type="entry name" value="PolY_Pol_V_umuC"/>
    <property type="match status" value="1"/>
</dbReference>
<dbReference type="OrthoDB" id="9808813at2"/>
<gene>
    <name evidence="8" type="ORF">BOCO_0534</name>
</gene>
<dbReference type="GO" id="GO:0003887">
    <property type="term" value="F:DNA-directed DNA polymerase activity"/>
    <property type="evidence" value="ECO:0007669"/>
    <property type="project" value="TreeGrafter"/>
</dbReference>
<dbReference type="GO" id="GO:0006281">
    <property type="term" value="P:DNA repair"/>
    <property type="evidence" value="ECO:0007669"/>
    <property type="project" value="UniProtKB-KW"/>
</dbReference>
<dbReference type="Gene3D" id="3.40.1170.60">
    <property type="match status" value="1"/>
</dbReference>
<dbReference type="SUPFAM" id="SSF56672">
    <property type="entry name" value="DNA/RNA polymerases"/>
    <property type="match status" value="1"/>
</dbReference>
<feature type="domain" description="UmuC" evidence="7">
    <location>
        <begin position="20"/>
        <end position="205"/>
    </location>
</feature>
<dbReference type="Proteomes" id="UP000216004">
    <property type="component" value="Unassembled WGS sequence"/>
</dbReference>
<dbReference type="PANTHER" id="PTHR11076:SF34">
    <property type="entry name" value="PROTEIN UMUC"/>
    <property type="match status" value="1"/>
</dbReference>
<keyword evidence="4" id="KW-0234">DNA repair</keyword>
<dbReference type="Pfam" id="PF00817">
    <property type="entry name" value="IMS"/>
    <property type="match status" value="1"/>
</dbReference>
<dbReference type="InterPro" id="IPR024728">
    <property type="entry name" value="PolY_HhH_motif"/>
</dbReference>
<keyword evidence="5" id="KW-0742">SOS response</keyword>
<dbReference type="InterPro" id="IPR017961">
    <property type="entry name" value="DNA_pol_Y-fam_little_finger"/>
</dbReference>
<dbReference type="Pfam" id="PF11799">
    <property type="entry name" value="IMS_C"/>
    <property type="match status" value="1"/>
</dbReference>
<comment type="function">
    <text evidence="6">Poorly processive, error-prone DNA polymerase involved in untargeted mutagenesis. Copies undamaged DNA at stalled replication forks, which arise in vivo from mismatched or misaligned primer ends. These misaligned primers can be extended by PolIV. Exhibits no 3'-5' exonuclease (proofreading) activity. May be involved in translesional synthesis, in conjunction with the beta clamp from PolIII.</text>
</comment>
<dbReference type="GO" id="GO:0003684">
    <property type="term" value="F:damaged DNA binding"/>
    <property type="evidence" value="ECO:0007669"/>
    <property type="project" value="InterPro"/>
</dbReference>
<dbReference type="InterPro" id="IPR043128">
    <property type="entry name" value="Rev_trsase/Diguanyl_cyclase"/>
</dbReference>
<keyword evidence="2" id="KW-0227">DNA damage</keyword>
<dbReference type="PANTHER" id="PTHR11076">
    <property type="entry name" value="DNA REPAIR POLYMERASE UMUC / TRANSFERASE FAMILY MEMBER"/>
    <property type="match status" value="1"/>
</dbReference>